<gene>
    <name evidence="2" type="ORF">GP2143_03024</name>
</gene>
<keyword evidence="1" id="KW-1133">Transmembrane helix</keyword>
<organism evidence="2 3">
    <name type="scientific">marine gamma proteobacterium HTCC2143</name>
    <dbReference type="NCBI Taxonomy" id="247633"/>
    <lineage>
        <taxon>Bacteria</taxon>
        <taxon>Pseudomonadati</taxon>
        <taxon>Pseudomonadota</taxon>
        <taxon>Gammaproteobacteria</taxon>
        <taxon>Cellvibrionales</taxon>
        <taxon>Spongiibacteraceae</taxon>
        <taxon>BD1-7 clade</taxon>
    </lineage>
</organism>
<evidence type="ECO:0000313" key="2">
    <source>
        <dbReference type="EMBL" id="EAW30862.1"/>
    </source>
</evidence>
<keyword evidence="1" id="KW-0472">Membrane</keyword>
<keyword evidence="1" id="KW-0812">Transmembrane</keyword>
<evidence type="ECO:0000256" key="1">
    <source>
        <dbReference type="SAM" id="Phobius"/>
    </source>
</evidence>
<dbReference type="AlphaFoldDB" id="A0YEM6"/>
<proteinExistence type="predicted"/>
<protein>
    <submittedName>
        <fullName evidence="2">Uncharacterized protein</fullName>
    </submittedName>
</protein>
<dbReference type="Proteomes" id="UP000004931">
    <property type="component" value="Unassembled WGS sequence"/>
</dbReference>
<keyword evidence="3" id="KW-1185">Reference proteome</keyword>
<accession>A0YEM6</accession>
<evidence type="ECO:0000313" key="3">
    <source>
        <dbReference type="Proteomes" id="UP000004931"/>
    </source>
</evidence>
<reference evidence="2 3" key="1">
    <citation type="journal article" date="2010" name="J. Bacteriol.">
        <title>Genome sequence of the oligotrophic marine Gammaproteobacterium HTCC2143, isolated from the Oregon Coast.</title>
        <authorList>
            <person name="Oh H.M."/>
            <person name="Kang I."/>
            <person name="Ferriera S."/>
            <person name="Giovannoni S.J."/>
            <person name="Cho J.C."/>
        </authorList>
    </citation>
    <scope>NUCLEOTIDE SEQUENCE [LARGE SCALE GENOMIC DNA]</scope>
    <source>
        <strain evidence="2 3">HTCC2143</strain>
    </source>
</reference>
<feature type="transmembrane region" description="Helical" evidence="1">
    <location>
        <begin position="42"/>
        <end position="60"/>
    </location>
</feature>
<comment type="caution">
    <text evidence="2">The sequence shown here is derived from an EMBL/GenBank/DDBJ whole genome shotgun (WGS) entry which is preliminary data.</text>
</comment>
<dbReference type="EMBL" id="AAVT01000006">
    <property type="protein sequence ID" value="EAW30862.1"/>
    <property type="molecule type" value="Genomic_DNA"/>
</dbReference>
<name>A0YEM6_9GAMM</name>
<sequence length="70" mass="7411">MMAAAASGVWPDVQVVKAGELESAEARLSAARTRNELLSQQLLISFAYLTLTMALLKCLTEFVPSPATAG</sequence>